<accession>A0ABW8MR82</accession>
<sequence>MSGPRRNTASQTASQRGTARQTRVTGMVGLAGALMLTASAAFMALTRKDTKATKPDLEPSSPLDEARLLGIIRSSMEAIITIDENQRIVMFNPAAERLFGCPAADALGTSLSRFLPERFRAGHAAHVRQFGVTGVSDRQMGGRRILYGLRANGNEFPFEASISQFEDDHGGKLYTVMLRDISAQVDAERLLQRSHEELRELSANLLNVREEEKSRIARELHDDLGQQLTALKMDISSLELRAGTDAEARTQLRGMQRLIDTTVASMRRIAADLRPVMLDDLGLVPAIDWLANDFTNRYGIDVERRIDARHTIFSRDGATAVFRIVQEALTNVARHAQASRVDLALYLEDDRCILRIADDGIGAHERADAGRKSFGLIGIRERVHGLGGSVSIESGIGQGFAVTVTFPLATLQQDDDFFDNPENTEEEPLQ</sequence>
<dbReference type="Proteomes" id="UP001620514">
    <property type="component" value="Unassembled WGS sequence"/>
</dbReference>
<dbReference type="Pfam" id="PF13426">
    <property type="entry name" value="PAS_9"/>
    <property type="match status" value="1"/>
</dbReference>
<keyword evidence="1" id="KW-0808">Transferase</keyword>
<evidence type="ECO:0000256" key="5">
    <source>
        <dbReference type="SAM" id="MobiDB-lite"/>
    </source>
</evidence>
<dbReference type="InterPro" id="IPR011712">
    <property type="entry name" value="Sig_transdc_His_kin_sub3_dim/P"/>
</dbReference>
<dbReference type="InterPro" id="IPR035965">
    <property type="entry name" value="PAS-like_dom_sf"/>
</dbReference>
<dbReference type="Gene3D" id="3.30.450.20">
    <property type="entry name" value="PAS domain"/>
    <property type="match status" value="1"/>
</dbReference>
<organism evidence="9 10">
    <name type="scientific">Caballeronia udeis</name>
    <dbReference type="NCBI Taxonomy" id="1232866"/>
    <lineage>
        <taxon>Bacteria</taxon>
        <taxon>Pseudomonadati</taxon>
        <taxon>Pseudomonadota</taxon>
        <taxon>Betaproteobacteria</taxon>
        <taxon>Burkholderiales</taxon>
        <taxon>Burkholderiaceae</taxon>
        <taxon>Caballeronia</taxon>
    </lineage>
</organism>
<protein>
    <submittedName>
        <fullName evidence="9">PAS domain S-box-containing protein</fullName>
    </submittedName>
</protein>
<keyword evidence="6" id="KW-0472">Membrane</keyword>
<dbReference type="Gene3D" id="3.30.565.10">
    <property type="entry name" value="Histidine kinase-like ATPase, C-terminal domain"/>
    <property type="match status" value="1"/>
</dbReference>
<dbReference type="InterPro" id="IPR050482">
    <property type="entry name" value="Sensor_HK_TwoCompSys"/>
</dbReference>
<dbReference type="SMART" id="SM00387">
    <property type="entry name" value="HATPase_c"/>
    <property type="match status" value="1"/>
</dbReference>
<evidence type="ECO:0000256" key="3">
    <source>
        <dbReference type="ARBA" id="ARBA00023012"/>
    </source>
</evidence>
<keyword evidence="6" id="KW-1133">Transmembrane helix</keyword>
<dbReference type="InterPro" id="IPR000014">
    <property type="entry name" value="PAS"/>
</dbReference>
<evidence type="ECO:0000256" key="2">
    <source>
        <dbReference type="ARBA" id="ARBA00022777"/>
    </source>
</evidence>
<name>A0ABW8MR82_9BURK</name>
<keyword evidence="3" id="KW-0902">Two-component regulatory system</keyword>
<feature type="domain" description="Histidine kinase" evidence="7">
    <location>
        <begin position="219"/>
        <end position="410"/>
    </location>
</feature>
<feature type="region of interest" description="Disordered" evidence="5">
    <location>
        <begin position="1"/>
        <end position="22"/>
    </location>
</feature>
<feature type="transmembrane region" description="Helical" evidence="6">
    <location>
        <begin position="24"/>
        <end position="45"/>
    </location>
</feature>
<dbReference type="PROSITE" id="PS50109">
    <property type="entry name" value="HIS_KIN"/>
    <property type="match status" value="1"/>
</dbReference>
<reference evidence="9 10" key="1">
    <citation type="submission" date="2024-10" db="EMBL/GenBank/DDBJ databases">
        <authorList>
            <person name="Deangelis K."/>
            <person name="Huntemann M."/>
            <person name="Clum A."/>
            <person name="Wang J."/>
            <person name="Palaniappan K."/>
            <person name="Ritter S."/>
            <person name="Chen I.-M."/>
            <person name="Stamatis D."/>
            <person name="Reddy T."/>
            <person name="O'Malley R."/>
            <person name="Daum C."/>
            <person name="Ng V."/>
            <person name="Ivanova N."/>
            <person name="Kyrpides N."/>
            <person name="Woyke T."/>
        </authorList>
    </citation>
    <scope>NUCLEOTIDE SEQUENCE [LARGE SCALE GENOMIC DNA]</scope>
    <source>
        <strain evidence="9 10">GAS97</strain>
    </source>
</reference>
<gene>
    <name evidence="9" type="ORF">ABH943_006259</name>
</gene>
<dbReference type="NCBIfam" id="TIGR00229">
    <property type="entry name" value="sensory_box"/>
    <property type="match status" value="1"/>
</dbReference>
<dbReference type="PANTHER" id="PTHR24421:SF59">
    <property type="entry name" value="OXYGEN SENSOR HISTIDINE KINASE NREB"/>
    <property type="match status" value="1"/>
</dbReference>
<dbReference type="CDD" id="cd00130">
    <property type="entry name" value="PAS"/>
    <property type="match status" value="1"/>
</dbReference>
<proteinExistence type="predicted"/>
<dbReference type="InterPro" id="IPR036890">
    <property type="entry name" value="HATPase_C_sf"/>
</dbReference>
<dbReference type="EMBL" id="JBIYDN010000024">
    <property type="protein sequence ID" value="MFK4446227.1"/>
    <property type="molecule type" value="Genomic_DNA"/>
</dbReference>
<keyword evidence="10" id="KW-1185">Reference proteome</keyword>
<dbReference type="SUPFAM" id="SSF55874">
    <property type="entry name" value="ATPase domain of HSP90 chaperone/DNA topoisomerase II/histidine kinase"/>
    <property type="match status" value="1"/>
</dbReference>
<evidence type="ECO:0000313" key="10">
    <source>
        <dbReference type="Proteomes" id="UP001620514"/>
    </source>
</evidence>
<feature type="domain" description="PAS" evidence="8">
    <location>
        <begin position="64"/>
        <end position="117"/>
    </location>
</feature>
<dbReference type="SUPFAM" id="SSF55785">
    <property type="entry name" value="PYP-like sensor domain (PAS domain)"/>
    <property type="match status" value="1"/>
</dbReference>
<dbReference type="Pfam" id="PF07730">
    <property type="entry name" value="HisKA_3"/>
    <property type="match status" value="1"/>
</dbReference>
<dbReference type="Pfam" id="PF02518">
    <property type="entry name" value="HATPase_c"/>
    <property type="match status" value="1"/>
</dbReference>
<keyword evidence="4" id="KW-0175">Coiled coil</keyword>
<evidence type="ECO:0000256" key="6">
    <source>
        <dbReference type="SAM" id="Phobius"/>
    </source>
</evidence>
<evidence type="ECO:0000256" key="1">
    <source>
        <dbReference type="ARBA" id="ARBA00022679"/>
    </source>
</evidence>
<dbReference type="PANTHER" id="PTHR24421">
    <property type="entry name" value="NITRATE/NITRITE SENSOR PROTEIN NARX-RELATED"/>
    <property type="match status" value="1"/>
</dbReference>
<dbReference type="SMART" id="SM00091">
    <property type="entry name" value="PAS"/>
    <property type="match status" value="1"/>
</dbReference>
<dbReference type="PROSITE" id="PS50112">
    <property type="entry name" value="PAS"/>
    <property type="match status" value="1"/>
</dbReference>
<dbReference type="CDD" id="cd16917">
    <property type="entry name" value="HATPase_UhpB-NarQ-NarX-like"/>
    <property type="match status" value="1"/>
</dbReference>
<evidence type="ECO:0000256" key="4">
    <source>
        <dbReference type="SAM" id="Coils"/>
    </source>
</evidence>
<dbReference type="Gene3D" id="1.20.5.1930">
    <property type="match status" value="1"/>
</dbReference>
<dbReference type="InterPro" id="IPR003594">
    <property type="entry name" value="HATPase_dom"/>
</dbReference>
<comment type="caution">
    <text evidence="9">The sequence shown here is derived from an EMBL/GenBank/DDBJ whole genome shotgun (WGS) entry which is preliminary data.</text>
</comment>
<dbReference type="InterPro" id="IPR005467">
    <property type="entry name" value="His_kinase_dom"/>
</dbReference>
<keyword evidence="6" id="KW-0812">Transmembrane</keyword>
<reference evidence="9 10" key="2">
    <citation type="submission" date="2024-11" db="EMBL/GenBank/DDBJ databases">
        <title>Using genomics to understand microbial adaptation to soil warming.</title>
        <authorList>
            <person name="Deangelis K.M. PhD."/>
        </authorList>
    </citation>
    <scope>NUCLEOTIDE SEQUENCE [LARGE SCALE GENOMIC DNA]</scope>
    <source>
        <strain evidence="9 10">GAS97</strain>
    </source>
</reference>
<feature type="coiled-coil region" evidence="4">
    <location>
        <begin position="184"/>
        <end position="211"/>
    </location>
</feature>
<keyword evidence="2" id="KW-0418">Kinase</keyword>
<evidence type="ECO:0000313" key="9">
    <source>
        <dbReference type="EMBL" id="MFK4446227.1"/>
    </source>
</evidence>
<evidence type="ECO:0000259" key="8">
    <source>
        <dbReference type="PROSITE" id="PS50112"/>
    </source>
</evidence>
<evidence type="ECO:0000259" key="7">
    <source>
        <dbReference type="PROSITE" id="PS50109"/>
    </source>
</evidence>